<dbReference type="OrthoDB" id="9778690at2"/>
<dbReference type="InterPro" id="IPR014043">
    <property type="entry name" value="Acyl_transferase_dom"/>
</dbReference>
<dbReference type="Gene3D" id="3.90.470.20">
    <property type="entry name" value="4'-phosphopantetheinyl transferase domain"/>
    <property type="match status" value="2"/>
</dbReference>
<dbReference type="Pfam" id="PF00698">
    <property type="entry name" value="Acyl_transf_1"/>
    <property type="match status" value="1"/>
</dbReference>
<dbReference type="InterPro" id="IPR042104">
    <property type="entry name" value="PKS_dehydratase_sf"/>
</dbReference>
<dbReference type="EMBL" id="WWNR01000008">
    <property type="protein sequence ID" value="MZQ90106.1"/>
    <property type="molecule type" value="Genomic_DNA"/>
</dbReference>
<protein>
    <submittedName>
        <fullName evidence="5">Acyltransferase domain-containing protein</fullName>
    </submittedName>
</protein>
<dbReference type="InterPro" id="IPR014030">
    <property type="entry name" value="Ketoacyl_synth_N"/>
</dbReference>
<dbReference type="SUPFAM" id="SSF52151">
    <property type="entry name" value="FabD/lysophospholipase-like"/>
    <property type="match status" value="1"/>
</dbReference>
<dbReference type="GO" id="GO:0000287">
    <property type="term" value="F:magnesium ion binding"/>
    <property type="evidence" value="ECO:0007669"/>
    <property type="project" value="InterPro"/>
</dbReference>
<dbReference type="Gene3D" id="3.30.70.250">
    <property type="entry name" value="Malonyl-CoA ACP transacylase, ACP-binding"/>
    <property type="match status" value="1"/>
</dbReference>
<dbReference type="PROSITE" id="PS52004">
    <property type="entry name" value="KS3_2"/>
    <property type="match status" value="1"/>
</dbReference>
<dbReference type="SUPFAM" id="SSF56214">
    <property type="entry name" value="4'-phosphopantetheinyl transferase"/>
    <property type="match status" value="2"/>
</dbReference>
<dbReference type="Gene3D" id="3.10.129.110">
    <property type="entry name" value="Polyketide synthase dehydratase"/>
    <property type="match status" value="1"/>
</dbReference>
<dbReference type="SUPFAM" id="SSF53901">
    <property type="entry name" value="Thiolase-like"/>
    <property type="match status" value="1"/>
</dbReference>
<dbReference type="CDD" id="cd00833">
    <property type="entry name" value="PKS"/>
    <property type="match status" value="1"/>
</dbReference>
<dbReference type="SMART" id="SM00825">
    <property type="entry name" value="PKS_KS"/>
    <property type="match status" value="1"/>
</dbReference>
<keyword evidence="1" id="KW-0596">Phosphopantetheine</keyword>
<dbReference type="InterPro" id="IPR049551">
    <property type="entry name" value="PKS_DH_C"/>
</dbReference>
<reference evidence="5 6" key="1">
    <citation type="submission" date="2020-01" db="EMBL/GenBank/DDBJ databases">
        <title>Frigidibacter albus SP32T (=CGMCC 1.13995T).</title>
        <authorList>
            <person name="Liao X."/>
        </authorList>
    </citation>
    <scope>NUCLEOTIDE SEQUENCE [LARGE SCALE GENOMIC DNA]</scope>
    <source>
        <strain evidence="5 6">SP32</strain>
    </source>
</reference>
<dbReference type="InterPro" id="IPR037143">
    <property type="entry name" value="4-PPantetheinyl_Trfase_dom_sf"/>
</dbReference>
<dbReference type="Pfam" id="PF14765">
    <property type="entry name" value="PS-DH"/>
    <property type="match status" value="1"/>
</dbReference>
<organism evidence="5 6">
    <name type="scientific">Frigidibacter albus</name>
    <dbReference type="NCBI Taxonomy" id="1465486"/>
    <lineage>
        <taxon>Bacteria</taxon>
        <taxon>Pseudomonadati</taxon>
        <taxon>Pseudomonadota</taxon>
        <taxon>Alphaproteobacteria</taxon>
        <taxon>Rhodobacterales</taxon>
        <taxon>Paracoccaceae</taxon>
        <taxon>Frigidibacter</taxon>
    </lineage>
</organism>
<proteinExistence type="predicted"/>
<dbReference type="GO" id="GO:0004315">
    <property type="term" value="F:3-oxoacyl-[acyl-carrier-protein] synthase activity"/>
    <property type="evidence" value="ECO:0007669"/>
    <property type="project" value="InterPro"/>
</dbReference>
<dbReference type="Gene3D" id="3.40.47.10">
    <property type="match status" value="1"/>
</dbReference>
<dbReference type="GO" id="GO:0008897">
    <property type="term" value="F:holo-[acyl-carrier-protein] synthase activity"/>
    <property type="evidence" value="ECO:0007669"/>
    <property type="project" value="InterPro"/>
</dbReference>
<dbReference type="InterPro" id="IPR016039">
    <property type="entry name" value="Thiolase-like"/>
</dbReference>
<dbReference type="RefSeq" id="WP_161347388.1">
    <property type="nucleotide sequence ID" value="NZ_BMGW01000008.1"/>
</dbReference>
<keyword evidence="3 5" id="KW-0808">Transferase</keyword>
<keyword evidence="6" id="KW-1185">Reference proteome</keyword>
<accession>A0A6L8VK71</accession>
<name>A0A6L8VK71_9RHOB</name>
<dbReference type="InterPro" id="IPR014031">
    <property type="entry name" value="Ketoacyl_synth_C"/>
</dbReference>
<dbReference type="PANTHER" id="PTHR43074">
    <property type="entry name" value="OMEGA-3 POLYUNSATURATED FATTY ACID SYNTHASE PFAB-RELATED"/>
    <property type="match status" value="1"/>
</dbReference>
<gene>
    <name evidence="5" type="ORF">GS660_13510</name>
</gene>
<keyword evidence="5" id="KW-0012">Acyltransferase</keyword>
<feature type="domain" description="Ketosynthase family 3 (KS3)" evidence="4">
    <location>
        <begin position="9"/>
        <end position="464"/>
    </location>
</feature>
<dbReference type="Gene3D" id="3.40.366.10">
    <property type="entry name" value="Malonyl-Coenzyme A Acyl Carrier Protein, domain 2"/>
    <property type="match status" value="1"/>
</dbReference>
<evidence type="ECO:0000313" key="5">
    <source>
        <dbReference type="EMBL" id="MZQ90106.1"/>
    </source>
</evidence>
<keyword evidence="2" id="KW-0597">Phosphoprotein</keyword>
<evidence type="ECO:0000256" key="3">
    <source>
        <dbReference type="ARBA" id="ARBA00022679"/>
    </source>
</evidence>
<dbReference type="Pfam" id="PF00109">
    <property type="entry name" value="ketoacyl-synt"/>
    <property type="match status" value="1"/>
</dbReference>
<dbReference type="Pfam" id="PF02801">
    <property type="entry name" value="Ketoacyl-synt_C"/>
    <property type="match status" value="1"/>
</dbReference>
<dbReference type="GO" id="GO:0006633">
    <property type="term" value="P:fatty acid biosynthetic process"/>
    <property type="evidence" value="ECO:0007669"/>
    <property type="project" value="InterPro"/>
</dbReference>
<dbReference type="SMART" id="SM00827">
    <property type="entry name" value="PKS_AT"/>
    <property type="match status" value="1"/>
</dbReference>
<dbReference type="Proteomes" id="UP000477083">
    <property type="component" value="Unassembled WGS sequence"/>
</dbReference>
<sequence>MTAPHRSPGGDIAIVGMACLFPGADAPARFWANICAGLQFLGEPLPGWGAERYLNGQGVTQLPTARGGYLGEAFAADPAELGVMPSSVDGGEPDQFLALKIARAALADAGALELDHTRTGIILGHSTYLHRGNAAVVQHGVVLDQTRALLAQLLPGADPAVLDRVRAEMAKLLPPFNADIAPGLVPNVMTGRIANRLDLRGPNYIIDAACSSSLLSVQAAMQELRSGRSDLMLAGGVNASISAEVYMVFNQLGALSKQAHVRPFAEGGDGTLLGEGLGVLALRRLEDAVADGQRVYAVLKGVGQSSDGKGSGLLAPRMEGEMLAIERALEDAGLPALAPGLIEAHGTGIPLGDRTEISALKGVFGGRGANGLPTAAIGSVKSMIGHCIPAAGAAGLIKTALALYHRTLPPTIAAALRAELAFDETPIYVNTAPRPWISAPDVPRRAAVNAFGFGGINAHAVLEEAGSASPAHWPEELVLLSAETPADLAVRARELAAWVLRHPGAPLAALAASTAPGTGPARLALVAESPADMADKLGKAAERLEAGRGSFRIRSGVFAEPAPQPGKMAFLFPGEGAQYQGMLSAVLMAFPEAREWFDFWDGLFPGRDLPPSASVFPPPTTLAPELAATLKERLFGLELGSESVFIAAQALTAVLARLGLQPDVVVGHSSGEHSALAAAGVLGASEDREDFAGRIRSLNDLYKGIAAAGGIAGGALLTVGAVARSEVLALVEREPDLHLALDNCQHQSVLYGPRAVMERVAGELRQMGGMCAFLPFDRPYHTPLFAPVAEQVLGVYRGMDFRAPRLPIWSCATAAPMPLEPSEIRALAAQQWASRVRFTETVERLHDDGVRLFVEVGPSANLTGFVEDALKGREALALATDSRRKEGLGQLLQTLGRIWVSGRDFDVGALYEGRVAPLDLAAAPRPSRDRVIDNHLPFLRLPDDVAAELAVALAPSVAPSMAPAPAPLPVEVSARPAALPAARPLAAASVIVGHFDLMQQFLDTAGSVAEAALGSAAEPEDWHPPLLHRILHNDGARLLAESDFDPEADPFLAHHVLYAAEVSDSDPGLMALPVLPLAVSLEMAAEAAAVLTGAMPARLENVRARDWIAFDAGPATLTTEAELIVGLDGELRVAVRLLRGAALLFEAEVVALEGAPLPPLAPLAAPQPPRWRDDELYTTGMFHGPLFQGIRRLIAWDGGGLDAELADTPLDGFFGWGPSAPEGLLLNPVLLDLTGHVTAFWIAQGLGTDFSSFPSSIDRIDLVAAREEATAGAVLSGRTQFLDGEGRAGADPAAARFLQGDFTCTAPDGTVLMRASGWKDRFFRVPHSFYNARYRPREAWYGAEAQGLFAGQPPGVLVWQVPAFPPGFLEDAGGIWMRVLAATILSAAEREAFAAMTGPGKRRRDWIMGRIALKEAARAWILQHCGLALLPADVEIAVGPTGKPYLAAAGDSPLLPELSLAHAGGAAIAVAAPPGQAVGIDMEVPAGIDASLLAEGGFAPAERALLAAAQPGPEDAARLLTGWCAKEAAAKAIGEGLTGRPRAFVLQALAAGATVGSFTAEVDTPMAGRLQVALARQGEAVLALALR</sequence>
<evidence type="ECO:0000256" key="2">
    <source>
        <dbReference type="ARBA" id="ARBA00022553"/>
    </source>
</evidence>
<comment type="caution">
    <text evidence="5">The sequence shown here is derived from an EMBL/GenBank/DDBJ whole genome shotgun (WGS) entry which is preliminary data.</text>
</comment>
<dbReference type="InterPro" id="IPR016035">
    <property type="entry name" value="Acyl_Trfase/lysoPLipase"/>
</dbReference>
<evidence type="ECO:0000256" key="1">
    <source>
        <dbReference type="ARBA" id="ARBA00022450"/>
    </source>
</evidence>
<dbReference type="InterPro" id="IPR018201">
    <property type="entry name" value="Ketoacyl_synth_AS"/>
</dbReference>
<dbReference type="PANTHER" id="PTHR43074:SF1">
    <property type="entry name" value="BETA-KETOACYL SYNTHASE FAMILY PROTEIN-RELATED"/>
    <property type="match status" value="1"/>
</dbReference>
<dbReference type="InterPro" id="IPR020841">
    <property type="entry name" value="PKS_Beta-ketoAc_synthase_dom"/>
</dbReference>
<dbReference type="PROSITE" id="PS00606">
    <property type="entry name" value="KS3_1"/>
    <property type="match status" value="1"/>
</dbReference>
<dbReference type="InterPro" id="IPR032821">
    <property type="entry name" value="PKS_assoc"/>
</dbReference>
<dbReference type="InterPro" id="IPR008278">
    <property type="entry name" value="4-PPantetheinyl_Trfase_dom"/>
</dbReference>
<dbReference type="InterPro" id="IPR001227">
    <property type="entry name" value="Ac_transferase_dom_sf"/>
</dbReference>
<dbReference type="Pfam" id="PF16197">
    <property type="entry name" value="KAsynt_C_assoc"/>
    <property type="match status" value="1"/>
</dbReference>
<evidence type="ECO:0000259" key="4">
    <source>
        <dbReference type="PROSITE" id="PS52004"/>
    </source>
</evidence>
<dbReference type="Pfam" id="PF01648">
    <property type="entry name" value="ACPS"/>
    <property type="match status" value="1"/>
</dbReference>
<dbReference type="InterPro" id="IPR052568">
    <property type="entry name" value="PKS-FAS_Synthase"/>
</dbReference>
<evidence type="ECO:0000313" key="6">
    <source>
        <dbReference type="Proteomes" id="UP000477083"/>
    </source>
</evidence>